<keyword evidence="1" id="KW-0540">Nuclease</keyword>
<dbReference type="OrthoDB" id="4376109at2"/>
<reference evidence="6 7" key="1">
    <citation type="journal article" date="2017" name="Int. J. Syst. Evol. Microbiol.">
        <title>Bacillus notoginsengisoli sp. nov., a novel bacterium isolated from the rhizosphere of Panax notoginseng.</title>
        <authorList>
            <person name="Zhang M.Y."/>
            <person name="Cheng J."/>
            <person name="Cai Y."/>
            <person name="Zhang T.Y."/>
            <person name="Wu Y.Y."/>
            <person name="Manikprabhu D."/>
            <person name="Li W.J."/>
            <person name="Zhang Y.X."/>
        </authorList>
    </citation>
    <scope>NUCLEOTIDE SEQUENCE [LARGE SCALE GENOMIC DNA]</scope>
    <source>
        <strain evidence="6 7">JCM 30743</strain>
    </source>
</reference>
<keyword evidence="3" id="KW-0378">Hydrolase</keyword>
<dbReference type="Pfam" id="PF00565">
    <property type="entry name" value="SNase"/>
    <property type="match status" value="1"/>
</dbReference>
<comment type="caution">
    <text evidence="6">The sequence shown here is derived from an EMBL/GenBank/DDBJ whole genome shotgun (WGS) entry which is preliminary data.</text>
</comment>
<dbReference type="InterPro" id="IPR035437">
    <property type="entry name" value="SNase_OB-fold_sf"/>
</dbReference>
<evidence type="ECO:0000256" key="4">
    <source>
        <dbReference type="SAM" id="MobiDB-lite"/>
    </source>
</evidence>
<keyword evidence="2" id="KW-0255">Endonuclease</keyword>
<proteinExistence type="predicted"/>
<evidence type="ECO:0000256" key="1">
    <source>
        <dbReference type="ARBA" id="ARBA00022722"/>
    </source>
</evidence>
<dbReference type="Gene3D" id="2.40.50.90">
    <property type="match status" value="1"/>
</dbReference>
<evidence type="ECO:0000313" key="7">
    <source>
        <dbReference type="Proteomes" id="UP000284416"/>
    </source>
</evidence>
<feature type="region of interest" description="Disordered" evidence="4">
    <location>
        <begin position="54"/>
        <end position="73"/>
    </location>
</feature>
<dbReference type="SUPFAM" id="SSF50199">
    <property type="entry name" value="Staphylococcal nuclease"/>
    <property type="match status" value="1"/>
</dbReference>
<feature type="compositionally biased region" description="Basic and acidic residues" evidence="4">
    <location>
        <begin position="56"/>
        <end position="66"/>
    </location>
</feature>
<sequence length="253" mass="28698">MIRKFSIYIAALLFLTSCSENLIVSKNRPTYEVQEQMVEPITKQGLLKNILETEDQEHSTSSEKKSSIAQSNHTSKIADDTIGEMRTVRVTRIYDSDTLEFFDPQTGKKSIGRLIGINGPEYTKEKQLYGKESTEFLKALILNKDIQIESDPNADIKDKYGRYLIHSFIGGKNIQYILLANGLVRVAYLYGEYKYIDSFKEAEGKAKESALNIWSIPGYVDNKNGFNMNAVKNNAKEKITSNLKELSKKLLSN</sequence>
<protein>
    <recommendedName>
        <fullName evidence="5">TNase-like domain-containing protein</fullName>
    </recommendedName>
</protein>
<evidence type="ECO:0000256" key="2">
    <source>
        <dbReference type="ARBA" id="ARBA00022759"/>
    </source>
</evidence>
<dbReference type="RefSeq" id="WP_118923156.1">
    <property type="nucleotide sequence ID" value="NZ_QWEG01000012.1"/>
</dbReference>
<dbReference type="PANTHER" id="PTHR12302">
    <property type="entry name" value="EBNA2 BINDING PROTEIN P100"/>
    <property type="match status" value="1"/>
</dbReference>
<dbReference type="SMART" id="SM00318">
    <property type="entry name" value="SNc"/>
    <property type="match status" value="1"/>
</dbReference>
<dbReference type="GO" id="GO:0016787">
    <property type="term" value="F:hydrolase activity"/>
    <property type="evidence" value="ECO:0007669"/>
    <property type="project" value="UniProtKB-KW"/>
</dbReference>
<accession>A0A417YQA6</accession>
<keyword evidence="7" id="KW-1185">Reference proteome</keyword>
<evidence type="ECO:0000256" key="3">
    <source>
        <dbReference type="ARBA" id="ARBA00022801"/>
    </source>
</evidence>
<evidence type="ECO:0000259" key="5">
    <source>
        <dbReference type="PROSITE" id="PS50830"/>
    </source>
</evidence>
<gene>
    <name evidence="6" type="ORF">D1B31_18445</name>
</gene>
<dbReference type="EMBL" id="QWEG01000012">
    <property type="protein sequence ID" value="RHW36059.1"/>
    <property type="molecule type" value="Genomic_DNA"/>
</dbReference>
<dbReference type="PANTHER" id="PTHR12302:SF3">
    <property type="entry name" value="SERINE_THREONINE-PROTEIN KINASE 31"/>
    <property type="match status" value="1"/>
</dbReference>
<dbReference type="GO" id="GO:0004519">
    <property type="term" value="F:endonuclease activity"/>
    <property type="evidence" value="ECO:0007669"/>
    <property type="project" value="UniProtKB-KW"/>
</dbReference>
<dbReference type="Proteomes" id="UP000284416">
    <property type="component" value="Unassembled WGS sequence"/>
</dbReference>
<dbReference type="AlphaFoldDB" id="A0A417YQA6"/>
<dbReference type="InterPro" id="IPR016071">
    <property type="entry name" value="Staphylococal_nuclease_OB-fold"/>
</dbReference>
<organism evidence="6 7">
    <name type="scientific">Neobacillus notoginsengisoli</name>
    <dbReference type="NCBI Taxonomy" id="1578198"/>
    <lineage>
        <taxon>Bacteria</taxon>
        <taxon>Bacillati</taxon>
        <taxon>Bacillota</taxon>
        <taxon>Bacilli</taxon>
        <taxon>Bacillales</taxon>
        <taxon>Bacillaceae</taxon>
        <taxon>Neobacillus</taxon>
    </lineage>
</organism>
<evidence type="ECO:0000313" key="6">
    <source>
        <dbReference type="EMBL" id="RHW36059.1"/>
    </source>
</evidence>
<name>A0A417YQA6_9BACI</name>
<dbReference type="PROSITE" id="PS51257">
    <property type="entry name" value="PROKAR_LIPOPROTEIN"/>
    <property type="match status" value="1"/>
</dbReference>
<feature type="domain" description="TNase-like" evidence="5">
    <location>
        <begin position="84"/>
        <end position="216"/>
    </location>
</feature>
<dbReference type="PROSITE" id="PS50830">
    <property type="entry name" value="TNASE_3"/>
    <property type="match status" value="1"/>
</dbReference>